<dbReference type="PANTHER" id="PTHR10961">
    <property type="entry name" value="PEROXISOMAL SARCOSINE OXIDASE"/>
    <property type="match status" value="1"/>
</dbReference>
<accession>A0A512DJS2</accession>
<dbReference type="Pfam" id="PF01266">
    <property type="entry name" value="DAO"/>
    <property type="match status" value="1"/>
</dbReference>
<evidence type="ECO:0000256" key="2">
    <source>
        <dbReference type="ARBA" id="ARBA00022630"/>
    </source>
</evidence>
<dbReference type="GO" id="GO:0050660">
    <property type="term" value="F:flavin adenine dinucleotide binding"/>
    <property type="evidence" value="ECO:0007669"/>
    <property type="project" value="InterPro"/>
</dbReference>
<feature type="domain" description="FAD dependent oxidoreductase" evidence="5">
    <location>
        <begin position="9"/>
        <end position="371"/>
    </location>
</feature>
<name>A0A512DJS2_9PROT</name>
<proteinExistence type="predicted"/>
<dbReference type="Proteomes" id="UP000321523">
    <property type="component" value="Unassembled WGS sequence"/>
</dbReference>
<organism evidence="6 7">
    <name type="scientific">Skermanella aerolata</name>
    <dbReference type="NCBI Taxonomy" id="393310"/>
    <lineage>
        <taxon>Bacteria</taxon>
        <taxon>Pseudomonadati</taxon>
        <taxon>Pseudomonadota</taxon>
        <taxon>Alphaproteobacteria</taxon>
        <taxon>Rhodospirillales</taxon>
        <taxon>Azospirillaceae</taxon>
        <taxon>Skermanella</taxon>
    </lineage>
</organism>
<keyword evidence="3" id="KW-0274">FAD</keyword>
<dbReference type="Gene3D" id="3.30.9.10">
    <property type="entry name" value="D-Amino Acid Oxidase, subunit A, domain 2"/>
    <property type="match status" value="1"/>
</dbReference>
<evidence type="ECO:0000259" key="5">
    <source>
        <dbReference type="Pfam" id="PF01266"/>
    </source>
</evidence>
<dbReference type="RefSeq" id="WP_044425442.1">
    <property type="nucleotide sequence ID" value="NZ_BJYZ01000002.1"/>
</dbReference>
<dbReference type="PANTHER" id="PTHR10961:SF7">
    <property type="entry name" value="FAD DEPENDENT OXIDOREDUCTASE DOMAIN-CONTAINING PROTEIN"/>
    <property type="match status" value="1"/>
</dbReference>
<evidence type="ECO:0000313" key="7">
    <source>
        <dbReference type="Proteomes" id="UP000321523"/>
    </source>
</evidence>
<protein>
    <submittedName>
        <fullName evidence="6">Sarcosine oxidase</fullName>
    </submittedName>
</protein>
<comment type="caution">
    <text evidence="6">The sequence shown here is derived from an EMBL/GenBank/DDBJ whole genome shotgun (WGS) entry which is preliminary data.</text>
</comment>
<dbReference type="InterPro" id="IPR036188">
    <property type="entry name" value="FAD/NAD-bd_sf"/>
</dbReference>
<dbReference type="GO" id="GO:0008115">
    <property type="term" value="F:sarcosine oxidase activity"/>
    <property type="evidence" value="ECO:0007669"/>
    <property type="project" value="TreeGrafter"/>
</dbReference>
<dbReference type="InterPro" id="IPR006076">
    <property type="entry name" value="FAD-dep_OxRdtase"/>
</dbReference>
<evidence type="ECO:0000256" key="1">
    <source>
        <dbReference type="ARBA" id="ARBA00001974"/>
    </source>
</evidence>
<dbReference type="Gene3D" id="3.50.50.60">
    <property type="entry name" value="FAD/NAD(P)-binding domain"/>
    <property type="match status" value="1"/>
</dbReference>
<evidence type="ECO:0000313" key="6">
    <source>
        <dbReference type="EMBL" id="GEO36440.1"/>
    </source>
</evidence>
<dbReference type="SUPFAM" id="SSF51905">
    <property type="entry name" value="FAD/NAD(P)-binding domain"/>
    <property type="match status" value="1"/>
</dbReference>
<reference evidence="6 7" key="1">
    <citation type="submission" date="2019-07" db="EMBL/GenBank/DDBJ databases">
        <title>Whole genome shotgun sequence of Skermanella aerolata NBRC 106429.</title>
        <authorList>
            <person name="Hosoyama A."/>
            <person name="Uohara A."/>
            <person name="Ohji S."/>
            <person name="Ichikawa N."/>
        </authorList>
    </citation>
    <scope>NUCLEOTIDE SEQUENCE [LARGE SCALE GENOMIC DNA]</scope>
    <source>
        <strain evidence="6 7">NBRC 106429</strain>
    </source>
</reference>
<keyword evidence="7" id="KW-1185">Reference proteome</keyword>
<dbReference type="AlphaFoldDB" id="A0A512DJS2"/>
<dbReference type="EMBL" id="BJYZ01000002">
    <property type="protein sequence ID" value="GEO36440.1"/>
    <property type="molecule type" value="Genomic_DNA"/>
</dbReference>
<gene>
    <name evidence="6" type="ORF">SAE02_05880</name>
</gene>
<keyword evidence="4" id="KW-0560">Oxidoreductase</keyword>
<dbReference type="InterPro" id="IPR045170">
    <property type="entry name" value="MTOX"/>
</dbReference>
<sequence length="392" mass="41888">MAGQIETADLVVVGLGAMGAATLYQAARLGVKAIGIDRFTPPHDKGSSHGETRITRCAIGEGEDYVPLALGSHAIWRELENETGESLLVQSGCLILGSSDDTALHHGKPNFVNRTVDSARRFGIPHEILDATGIGQRFPQIAGLRDEIGCFEPGGGFLYPERCIQAQLDRAKALGARIRTGRTVTSLSQSGGSVTVETDAGTIQADRAVCAAGSWTAQLLGGEFRRLLRVNRQVLHWFEADETMLSPGRFPVVIWMHGPKASDYFYGFPALPGSGSIKVATEQYEESADPDRVDRTVAAAEQISMFRDHLAGRLGGVKPRPVGSAVCLYTVTPDSGFIVDHDPARDRIMVVSACSGHGFKHSAAIGKAVAQHVVLGRSDIDLAPFSLARFAC</sequence>
<keyword evidence="2" id="KW-0285">Flavoprotein</keyword>
<comment type="cofactor">
    <cofactor evidence="1">
        <name>FAD</name>
        <dbReference type="ChEBI" id="CHEBI:57692"/>
    </cofactor>
</comment>
<dbReference type="SUPFAM" id="SSF54373">
    <property type="entry name" value="FAD-linked reductases, C-terminal domain"/>
    <property type="match status" value="1"/>
</dbReference>
<dbReference type="OrthoDB" id="9806257at2"/>
<dbReference type="NCBIfam" id="NF008425">
    <property type="entry name" value="PRK11259.1"/>
    <property type="match status" value="1"/>
</dbReference>
<evidence type="ECO:0000256" key="3">
    <source>
        <dbReference type="ARBA" id="ARBA00022827"/>
    </source>
</evidence>
<evidence type="ECO:0000256" key="4">
    <source>
        <dbReference type="ARBA" id="ARBA00023002"/>
    </source>
</evidence>